<dbReference type="EMBL" id="FBWK01000018">
    <property type="protein sequence ID" value="CUX19741.1"/>
    <property type="molecule type" value="Genomic_DNA"/>
</dbReference>
<dbReference type="STRING" id="1183432.AGR3A_Cc250100"/>
<evidence type="ECO:0000313" key="1">
    <source>
        <dbReference type="EMBL" id="CUX19741.1"/>
    </source>
</evidence>
<gene>
    <name evidence="1" type="ORF">AGR3A_Cc250100</name>
</gene>
<organism evidence="1 2">
    <name type="scientific">Agrobacterium tomkonis CFBP 6623</name>
    <dbReference type="NCBI Taxonomy" id="1183432"/>
    <lineage>
        <taxon>Bacteria</taxon>
        <taxon>Pseudomonadati</taxon>
        <taxon>Pseudomonadota</taxon>
        <taxon>Alphaproteobacteria</taxon>
        <taxon>Hyphomicrobiales</taxon>
        <taxon>Rhizobiaceae</taxon>
        <taxon>Rhizobium/Agrobacterium group</taxon>
        <taxon>Agrobacterium</taxon>
        <taxon>Agrobacterium tumefaciens complex</taxon>
    </lineage>
</organism>
<proteinExistence type="predicted"/>
<accession>A0A1S7PEJ7</accession>
<dbReference type="AlphaFoldDB" id="A0A1S7PEJ7"/>
<name>A0A1S7PEJ7_9HYPH</name>
<dbReference type="Proteomes" id="UP000191988">
    <property type="component" value="Unassembled WGS sequence"/>
</dbReference>
<evidence type="ECO:0000313" key="2">
    <source>
        <dbReference type="Proteomes" id="UP000191988"/>
    </source>
</evidence>
<dbReference type="RefSeq" id="WP_080842091.1">
    <property type="nucleotide sequence ID" value="NZ_LT009723.1"/>
</dbReference>
<reference evidence="2" key="1">
    <citation type="submission" date="2016-01" db="EMBL/GenBank/DDBJ databases">
        <authorList>
            <person name="Regsiter A."/>
            <person name="william w."/>
        </authorList>
    </citation>
    <scope>NUCLEOTIDE SEQUENCE [LARGE SCALE GENOMIC DNA]</scope>
    <source>
        <strain evidence="2">CFBP 6623</strain>
    </source>
</reference>
<sequence length="236" mass="25882">MRNQKITELLHQYFELGVAEGREGRSYDTEAGDAQRVLSEIEAEIAALSAAEPVAEIVAQRDALIAAGLKCCNGTPNPNLRPFDLAMSFIDSTNTARRAADMLWHEYKAELDALRAAPPVPSVAVKAFQTNKEMIEAFGVDRVREGSRMCFEADGTDTWEDYYEVPFHALARIRSALSAQVQDVAGWQLVPIEPTWEMMRAMFEAMFEASFDGTQAPMVGAGYDAAIAAAPAKQEG</sequence>
<protein>
    <submittedName>
        <fullName evidence="1">Uncharacterized protein</fullName>
    </submittedName>
</protein>
<keyword evidence="2" id="KW-1185">Reference proteome</keyword>